<reference evidence="3 4" key="1">
    <citation type="submission" date="2015-05" db="EMBL/GenBank/DDBJ databases">
        <title>Critical biogeochemical functions in the subsurface are associated with bacteria from new phyla and little studied lineages.</title>
        <authorList>
            <person name="Hug L.A."/>
            <person name="Thomas B.C."/>
            <person name="Sharon I."/>
            <person name="Brown C.T."/>
            <person name="Sharma R."/>
            <person name="Hettich R.L."/>
            <person name="Wilkins M.J."/>
            <person name="Williams K.H."/>
            <person name="Singh A."/>
            <person name="Banfield J.F."/>
        </authorList>
    </citation>
    <scope>NUCLEOTIDE SEQUENCE [LARGE SCALE GENOMIC DNA]</scope>
    <source>
        <strain evidence="3">CSP1-7</strain>
    </source>
</reference>
<dbReference type="Proteomes" id="UP000051297">
    <property type="component" value="Unassembled WGS sequence"/>
</dbReference>
<organism evidence="3 4">
    <name type="scientific">candidate division WWE3 bacterium CSP1-7</name>
    <dbReference type="NCBI Taxonomy" id="1576480"/>
    <lineage>
        <taxon>Bacteria</taxon>
        <taxon>Katanobacteria</taxon>
    </lineage>
</organism>
<protein>
    <submittedName>
        <fullName evidence="3">Asparagine synthase</fullName>
    </submittedName>
</protein>
<proteinExistence type="predicted"/>
<keyword evidence="1" id="KW-0812">Transmembrane</keyword>
<keyword evidence="1" id="KW-0472">Membrane</keyword>
<dbReference type="Pfam" id="PF01996">
    <property type="entry name" value="F420_ligase"/>
    <property type="match status" value="1"/>
</dbReference>
<comment type="caution">
    <text evidence="3">The sequence shown here is derived from an EMBL/GenBank/DDBJ whole genome shotgun (WGS) entry which is preliminary data.</text>
</comment>
<dbReference type="STRING" id="1576480.XU08_C0002G0042"/>
<evidence type="ECO:0000313" key="4">
    <source>
        <dbReference type="Proteomes" id="UP000051297"/>
    </source>
</evidence>
<dbReference type="AlphaFoldDB" id="A0A0T5ZXJ9"/>
<feature type="domain" description="Coenzyme F420:L-glutamate ligase-like" evidence="2">
    <location>
        <begin position="19"/>
        <end position="172"/>
    </location>
</feature>
<evidence type="ECO:0000256" key="1">
    <source>
        <dbReference type="SAM" id="Phobius"/>
    </source>
</evidence>
<evidence type="ECO:0000259" key="2">
    <source>
        <dbReference type="Pfam" id="PF01996"/>
    </source>
</evidence>
<gene>
    <name evidence="3" type="ORF">XU08_C0002G0042</name>
</gene>
<dbReference type="Gene3D" id="3.30.1330.100">
    <property type="entry name" value="CofE-like"/>
    <property type="match status" value="1"/>
</dbReference>
<name>A0A0T5ZXJ9_UNCKA</name>
<evidence type="ECO:0000313" key="3">
    <source>
        <dbReference type="EMBL" id="KRT67503.1"/>
    </source>
</evidence>
<keyword evidence="1" id="KW-1133">Transmembrane helix</keyword>
<dbReference type="InterPro" id="IPR002847">
    <property type="entry name" value="F420-0_gamma-glut_ligase-dom"/>
</dbReference>
<dbReference type="EMBL" id="LDXK01000002">
    <property type="protein sequence ID" value="KRT67503.1"/>
    <property type="molecule type" value="Genomic_DNA"/>
</dbReference>
<sequence length="225" mass="25282">MIKKMIRKVDGVSYARILVKTHQIVFGEDLFPVLKKYAFPKLQPGDWVAVSEKVVSVCQNNVRHLSTVRANWLAKLIVKGVKKYPNDIGFSRPEKMQVAVERAGYPRIILAMILGSIGKLFGLRGIFWIVAGHRISEIDGFNPAAMYPYPEYVMLPPEEPNKVVQELEEKLGYPVAMVDGTNVNVEVIAQSSGIKLDRKTVQRILLDNPQGQGPELTPFIIVREV</sequence>
<feature type="transmembrane region" description="Helical" evidence="1">
    <location>
        <begin position="108"/>
        <end position="131"/>
    </location>
</feature>
<accession>A0A0T5ZXJ9</accession>
<dbReference type="SUPFAM" id="SSF144010">
    <property type="entry name" value="CofE-like"/>
    <property type="match status" value="1"/>
</dbReference>